<feature type="signal peptide" evidence="5">
    <location>
        <begin position="1"/>
        <end position="20"/>
    </location>
</feature>
<keyword evidence="5" id="KW-0732">Signal</keyword>
<dbReference type="GO" id="GO:0004859">
    <property type="term" value="F:phospholipase inhibitor activity"/>
    <property type="evidence" value="ECO:0007669"/>
    <property type="project" value="InterPro"/>
</dbReference>
<dbReference type="EMBL" id="JAACNH010000008">
    <property type="protein sequence ID" value="KAG8433712.1"/>
    <property type="molecule type" value="Genomic_DNA"/>
</dbReference>
<dbReference type="SMART" id="SM00134">
    <property type="entry name" value="LU"/>
    <property type="match status" value="2"/>
</dbReference>
<keyword evidence="8" id="KW-1185">Reference proteome</keyword>
<gene>
    <name evidence="7" type="ORF">GDO86_012171</name>
</gene>
<organism evidence="7 8">
    <name type="scientific">Hymenochirus boettgeri</name>
    <name type="common">Congo dwarf clawed frog</name>
    <dbReference type="NCBI Taxonomy" id="247094"/>
    <lineage>
        <taxon>Eukaryota</taxon>
        <taxon>Metazoa</taxon>
        <taxon>Chordata</taxon>
        <taxon>Craniata</taxon>
        <taxon>Vertebrata</taxon>
        <taxon>Euteleostomi</taxon>
        <taxon>Amphibia</taxon>
        <taxon>Batrachia</taxon>
        <taxon>Anura</taxon>
        <taxon>Pipoidea</taxon>
        <taxon>Pipidae</taxon>
        <taxon>Pipinae</taxon>
        <taxon>Hymenochirus</taxon>
    </lineage>
</organism>
<dbReference type="OrthoDB" id="9907178at2759"/>
<dbReference type="InterPro" id="IPR016054">
    <property type="entry name" value="LY6_UPA_recep-like"/>
</dbReference>
<evidence type="ECO:0000256" key="4">
    <source>
        <dbReference type="ARBA" id="ARBA00023157"/>
    </source>
</evidence>
<proteinExistence type="inferred from homology"/>
<dbReference type="Pfam" id="PF02988">
    <property type="entry name" value="PLA2_inh"/>
    <property type="match status" value="1"/>
</dbReference>
<dbReference type="PANTHER" id="PTHR20914">
    <property type="entry name" value="LY6/PLAUR DOMAIN-CONTAINING PROTEIN 8"/>
    <property type="match status" value="1"/>
</dbReference>
<dbReference type="InterPro" id="IPR050918">
    <property type="entry name" value="CNF-like_PLA2_Inhibitor"/>
</dbReference>
<keyword evidence="4" id="KW-1015">Disulfide bond</keyword>
<comment type="subcellular location">
    <subcellularLocation>
        <location evidence="1">Secreted</location>
    </subcellularLocation>
</comment>
<dbReference type="Gene3D" id="2.10.60.10">
    <property type="entry name" value="CD59"/>
    <property type="match status" value="2"/>
</dbReference>
<feature type="chain" id="PRO_5035787991" description="UPAR/Ly6 domain-containing protein" evidence="5">
    <location>
        <begin position="21"/>
        <end position="220"/>
    </location>
</feature>
<dbReference type="PANTHER" id="PTHR20914:SF38">
    <property type="entry name" value="LOC100145442 PROTEIN"/>
    <property type="match status" value="1"/>
</dbReference>
<comment type="similarity">
    <text evidence="2">Belongs to the CNF-like-inhibitor family.</text>
</comment>
<feature type="domain" description="UPAR/Ly6" evidence="6">
    <location>
        <begin position="21"/>
        <end position="113"/>
    </location>
</feature>
<evidence type="ECO:0000313" key="7">
    <source>
        <dbReference type="EMBL" id="KAG8433712.1"/>
    </source>
</evidence>
<feature type="domain" description="UPAR/Ly6" evidence="6">
    <location>
        <begin position="120"/>
        <end position="206"/>
    </location>
</feature>
<evidence type="ECO:0000256" key="3">
    <source>
        <dbReference type="ARBA" id="ARBA00022525"/>
    </source>
</evidence>
<dbReference type="AlphaFoldDB" id="A0A8T2IP10"/>
<dbReference type="GO" id="GO:0005576">
    <property type="term" value="C:extracellular region"/>
    <property type="evidence" value="ECO:0007669"/>
    <property type="project" value="UniProtKB-SubCell"/>
</dbReference>
<sequence length="220" mass="22985">MGFYLLVTCILSAVIAQGYALSCVQCISTDGNSCTGPVMPCPVGDYVCSSTYTETMMKSQPTEKQFIRQCELKAACGSSGSITMPGGKVKSNSTCCRTDGCDPGLITFPPTKSSKNGVVCDSCIVVGTDTCPTVEPMECTGDESRCVTQVTSVSVASISTKTVIRGCSTPSICEAGTVEADQEGMKMTTTVHCSKNNAVGLHYSQLLLALSGLFLLKLVS</sequence>
<comment type="caution">
    <text evidence="7">The sequence shown here is derived from an EMBL/GenBank/DDBJ whole genome shotgun (WGS) entry which is preliminary data.</text>
</comment>
<evidence type="ECO:0000256" key="2">
    <source>
        <dbReference type="ARBA" id="ARBA00006570"/>
    </source>
</evidence>
<evidence type="ECO:0000256" key="1">
    <source>
        <dbReference type="ARBA" id="ARBA00004613"/>
    </source>
</evidence>
<accession>A0A8T2IP10</accession>
<evidence type="ECO:0000256" key="5">
    <source>
        <dbReference type="SAM" id="SignalP"/>
    </source>
</evidence>
<name>A0A8T2IP10_9PIPI</name>
<dbReference type="CDD" id="cd23572">
    <property type="entry name" value="TFP_LU_ECD_PINLYP_rpt2"/>
    <property type="match status" value="1"/>
</dbReference>
<protein>
    <recommendedName>
        <fullName evidence="6">UPAR/Ly6 domain-containing protein</fullName>
    </recommendedName>
</protein>
<reference evidence="7" key="1">
    <citation type="thesis" date="2020" institute="ProQuest LLC" country="789 East Eisenhower Parkway, Ann Arbor, MI, USA">
        <title>Comparative Genomics and Chromosome Evolution.</title>
        <authorList>
            <person name="Mudd A.B."/>
        </authorList>
    </citation>
    <scope>NUCLEOTIDE SEQUENCE</scope>
    <source>
        <strain evidence="7">Female2</strain>
        <tissue evidence="7">Blood</tissue>
    </source>
</reference>
<keyword evidence="3" id="KW-0964">Secreted</keyword>
<dbReference type="Pfam" id="PF00021">
    <property type="entry name" value="UPAR_LY6"/>
    <property type="match status" value="1"/>
</dbReference>
<dbReference type="SUPFAM" id="SSF57302">
    <property type="entry name" value="Snake toxin-like"/>
    <property type="match status" value="2"/>
</dbReference>
<dbReference type="Proteomes" id="UP000812440">
    <property type="component" value="Chromosome 7"/>
</dbReference>
<dbReference type="InterPro" id="IPR045860">
    <property type="entry name" value="Snake_toxin-like_sf"/>
</dbReference>
<evidence type="ECO:0000259" key="6">
    <source>
        <dbReference type="SMART" id="SM00134"/>
    </source>
</evidence>
<evidence type="ECO:0000313" key="8">
    <source>
        <dbReference type="Proteomes" id="UP000812440"/>
    </source>
</evidence>
<dbReference type="InterPro" id="IPR004126">
    <property type="entry name" value="PLipase_A2_inh_N"/>
</dbReference>